<keyword evidence="12" id="KW-0234">DNA repair</keyword>
<evidence type="ECO:0000256" key="4">
    <source>
        <dbReference type="ARBA" id="ARBA00022741"/>
    </source>
</evidence>
<sequence length="800" mass="92177">MEEKVKIVRISVRNLVEFILREGDIDNRSTGGPDKEAMLMGGRLHRRIQRSMGPEYHAEVSLKMLIPCGEFAIQVEGRADGIIIKERNKKSGRSKQSPSVRAEQDPDVTVDEIKGVLRELSHIEQPVNVHLAQAKCYAYIYAQQHDLDRVGVQMTYCNLDTEEIKRFFEVYTKQELEIWFEDLVSRYEKWARFQIEWEKERNSSIRGLEFPFPYRAGQRDVAAAVYRTVLRKKKLFIQAPTGVGKTISTVFPAVKAVGEGLGEKIFYLTAKTITRTVAEQAFHTLREKGLNMKVITLTAKEKICFCEETVCNPDACPYAKGHFDRVNDAVFDLITSGNEITRRTVEEQARAYRVCPFEMALDISSWVDAVICDYNYVFDPTAHLKRFFSEGGSGNYIFLIDEAHNLVERGREMYSAELYKEDFLELKRAVRADAPALAGKLETVNKLFLALKRECEDYQILPGVSHIALKLMNLLTEMEAYLERPADEKIREQVLEMYFQVRSFVNIHDMMDENYVIYCELKDDGRFMVRLFCANPAVNLQSYLEYGVAAVLFSATLLPIHYYKKLLSVETDDYAIYAESSFPRENRLLLMGTDVSTRYTMRGESMYRRIAGYIAGAAAGKRGNYMAFFPSYKMMRDVYECFLDDAAEIDSAIQAQNMSEQEREEFLSLFEEERDRSFVGFCVMGGIFSEGIDLTEDRLIGAVIVGTGLPQVCTDREIVRRYFEEHGMAGFDYAYLYPGMNKVLQSAGRVIRTERDRGLILLLDDRFQQRQYRETFPREWEGIRMCSAGSLPAYLEEFWK</sequence>
<dbReference type="SMART" id="SM00488">
    <property type="entry name" value="DEXDc2"/>
    <property type="match status" value="1"/>
</dbReference>
<name>A0A9D2R4V2_9FIRM</name>
<evidence type="ECO:0000256" key="12">
    <source>
        <dbReference type="ARBA" id="ARBA00023204"/>
    </source>
</evidence>
<dbReference type="InterPro" id="IPR006554">
    <property type="entry name" value="Helicase-like_DEXD_c2"/>
</dbReference>
<dbReference type="InterPro" id="IPR014013">
    <property type="entry name" value="Helic_SF1/SF2_ATP-bd_DinG/Rad3"/>
</dbReference>
<dbReference type="PROSITE" id="PS51193">
    <property type="entry name" value="HELICASE_ATP_BIND_2"/>
    <property type="match status" value="1"/>
</dbReference>
<dbReference type="AlphaFoldDB" id="A0A9D2R4V2"/>
<evidence type="ECO:0000313" key="19">
    <source>
        <dbReference type="EMBL" id="HJD34832.1"/>
    </source>
</evidence>
<evidence type="ECO:0000256" key="5">
    <source>
        <dbReference type="ARBA" id="ARBA00022763"/>
    </source>
</evidence>
<dbReference type="InterPro" id="IPR042493">
    <property type="entry name" value="XPD_DNA_FeS"/>
</dbReference>
<evidence type="ECO:0000313" key="20">
    <source>
        <dbReference type="Proteomes" id="UP000823897"/>
    </source>
</evidence>
<evidence type="ECO:0000256" key="11">
    <source>
        <dbReference type="ARBA" id="ARBA00023125"/>
    </source>
</evidence>
<keyword evidence="6" id="KW-0378">Hydrolase</keyword>
<dbReference type="GO" id="GO:0051539">
    <property type="term" value="F:4 iron, 4 sulfur cluster binding"/>
    <property type="evidence" value="ECO:0007669"/>
    <property type="project" value="UniProtKB-KW"/>
</dbReference>
<keyword evidence="9" id="KW-0408">Iron</keyword>
<feature type="domain" description="Helicase ATP-binding" evidence="18">
    <location>
        <begin position="204"/>
        <end position="463"/>
    </location>
</feature>
<dbReference type="InterPro" id="IPR027417">
    <property type="entry name" value="P-loop_NTPase"/>
</dbReference>
<evidence type="ECO:0000256" key="13">
    <source>
        <dbReference type="ARBA" id="ARBA00023235"/>
    </source>
</evidence>
<keyword evidence="3" id="KW-0479">Metal-binding</keyword>
<dbReference type="SMART" id="SM00491">
    <property type="entry name" value="HELICc2"/>
    <property type="match status" value="1"/>
</dbReference>
<reference evidence="19" key="2">
    <citation type="submission" date="2021-04" db="EMBL/GenBank/DDBJ databases">
        <authorList>
            <person name="Gilroy R."/>
        </authorList>
    </citation>
    <scope>NUCLEOTIDE SEQUENCE</scope>
    <source>
        <strain evidence="19">ChiGjej3B3-11674</strain>
    </source>
</reference>
<dbReference type="InterPro" id="IPR014001">
    <property type="entry name" value="Helicase_ATP-bd"/>
</dbReference>
<dbReference type="Pfam" id="PF13307">
    <property type="entry name" value="Helicase_C_2"/>
    <property type="match status" value="1"/>
</dbReference>
<evidence type="ECO:0000256" key="3">
    <source>
        <dbReference type="ARBA" id="ARBA00022723"/>
    </source>
</evidence>
<dbReference type="EC" id="5.6.2.3" evidence="15"/>
<dbReference type="GO" id="GO:0043139">
    <property type="term" value="F:5'-3' DNA helicase activity"/>
    <property type="evidence" value="ECO:0007669"/>
    <property type="project" value="UniProtKB-EC"/>
</dbReference>
<dbReference type="GO" id="GO:0046872">
    <property type="term" value="F:metal ion binding"/>
    <property type="evidence" value="ECO:0007669"/>
    <property type="project" value="UniProtKB-KW"/>
</dbReference>
<dbReference type="PANTHER" id="PTHR11472:SF34">
    <property type="entry name" value="REGULATOR OF TELOMERE ELONGATION HELICASE 1"/>
    <property type="match status" value="1"/>
</dbReference>
<dbReference type="EMBL" id="DWUV01000190">
    <property type="protein sequence ID" value="HJD34832.1"/>
    <property type="molecule type" value="Genomic_DNA"/>
</dbReference>
<dbReference type="InterPro" id="IPR006555">
    <property type="entry name" value="ATP-dep_Helicase_C"/>
</dbReference>
<evidence type="ECO:0000256" key="6">
    <source>
        <dbReference type="ARBA" id="ARBA00022801"/>
    </source>
</evidence>
<keyword evidence="2" id="KW-0004">4Fe-4S</keyword>
<evidence type="ECO:0000256" key="2">
    <source>
        <dbReference type="ARBA" id="ARBA00022485"/>
    </source>
</evidence>
<dbReference type="SUPFAM" id="SSF52540">
    <property type="entry name" value="P-loop containing nucleoside triphosphate hydrolases"/>
    <property type="match status" value="2"/>
</dbReference>
<comment type="similarity">
    <text evidence="14">Belongs to the helicase family. DinG subfamily.</text>
</comment>
<protein>
    <recommendedName>
        <fullName evidence="15">DNA 5'-3' helicase</fullName>
        <ecNumber evidence="15">5.6.2.3</ecNumber>
    </recommendedName>
</protein>
<dbReference type="GO" id="GO:0016818">
    <property type="term" value="F:hydrolase activity, acting on acid anhydrides, in phosphorus-containing anhydrides"/>
    <property type="evidence" value="ECO:0007669"/>
    <property type="project" value="InterPro"/>
</dbReference>
<evidence type="ECO:0000256" key="14">
    <source>
        <dbReference type="ARBA" id="ARBA00038058"/>
    </source>
</evidence>
<keyword evidence="8" id="KW-0067">ATP-binding</keyword>
<evidence type="ECO:0000256" key="1">
    <source>
        <dbReference type="ARBA" id="ARBA00001966"/>
    </source>
</evidence>
<feature type="region of interest" description="Disordered" evidence="17">
    <location>
        <begin position="86"/>
        <end position="105"/>
    </location>
</feature>
<evidence type="ECO:0000256" key="15">
    <source>
        <dbReference type="ARBA" id="ARBA00044969"/>
    </source>
</evidence>
<keyword evidence="4" id="KW-0547">Nucleotide-binding</keyword>
<keyword evidence="10" id="KW-0411">Iron-sulfur</keyword>
<dbReference type="Gene3D" id="1.10.30.20">
    <property type="entry name" value="Bacterial XPD DNA helicase, FeS cluster domain"/>
    <property type="match status" value="1"/>
</dbReference>
<keyword evidence="11" id="KW-0238">DNA-binding</keyword>
<dbReference type="Pfam" id="PF00270">
    <property type="entry name" value="DEAD"/>
    <property type="match status" value="1"/>
</dbReference>
<comment type="catalytic activity">
    <reaction evidence="16">
        <text>ATP + H2O = ADP + phosphate + H(+)</text>
        <dbReference type="Rhea" id="RHEA:13065"/>
        <dbReference type="ChEBI" id="CHEBI:15377"/>
        <dbReference type="ChEBI" id="CHEBI:15378"/>
        <dbReference type="ChEBI" id="CHEBI:30616"/>
        <dbReference type="ChEBI" id="CHEBI:43474"/>
        <dbReference type="ChEBI" id="CHEBI:456216"/>
        <dbReference type="EC" id="5.6.2.3"/>
    </reaction>
</comment>
<dbReference type="GO" id="GO:0006281">
    <property type="term" value="P:DNA repair"/>
    <property type="evidence" value="ECO:0007669"/>
    <property type="project" value="UniProtKB-KW"/>
</dbReference>
<keyword evidence="13" id="KW-0413">Isomerase</keyword>
<dbReference type="GO" id="GO:0003677">
    <property type="term" value="F:DNA binding"/>
    <property type="evidence" value="ECO:0007669"/>
    <property type="project" value="UniProtKB-KW"/>
</dbReference>
<dbReference type="Pfam" id="PF06733">
    <property type="entry name" value="DEAD_2"/>
    <property type="match status" value="1"/>
</dbReference>
<dbReference type="Gene3D" id="3.40.50.300">
    <property type="entry name" value="P-loop containing nucleotide triphosphate hydrolases"/>
    <property type="match status" value="2"/>
</dbReference>
<dbReference type="SMART" id="SM00487">
    <property type="entry name" value="DEXDc"/>
    <property type="match status" value="1"/>
</dbReference>
<dbReference type="Gene3D" id="3.90.320.10">
    <property type="match status" value="1"/>
</dbReference>
<evidence type="ECO:0000256" key="17">
    <source>
        <dbReference type="SAM" id="MobiDB-lite"/>
    </source>
</evidence>
<keyword evidence="5" id="KW-0227">DNA damage</keyword>
<dbReference type="InterPro" id="IPR011545">
    <property type="entry name" value="DEAD/DEAH_box_helicase_dom"/>
</dbReference>
<evidence type="ECO:0000259" key="18">
    <source>
        <dbReference type="PROSITE" id="PS51193"/>
    </source>
</evidence>
<evidence type="ECO:0000256" key="7">
    <source>
        <dbReference type="ARBA" id="ARBA00022806"/>
    </source>
</evidence>
<dbReference type="InterPro" id="IPR045028">
    <property type="entry name" value="DinG/Rad3-like"/>
</dbReference>
<evidence type="ECO:0000256" key="9">
    <source>
        <dbReference type="ARBA" id="ARBA00023004"/>
    </source>
</evidence>
<accession>A0A9D2R4V2</accession>
<dbReference type="InterPro" id="IPR010614">
    <property type="entry name" value="RAD3-like_helicase_DEAD"/>
</dbReference>
<comment type="cofactor">
    <cofactor evidence="1">
        <name>[4Fe-4S] cluster</name>
        <dbReference type="ChEBI" id="CHEBI:49883"/>
    </cofactor>
</comment>
<dbReference type="InterPro" id="IPR011604">
    <property type="entry name" value="PDDEXK-like_dom_sf"/>
</dbReference>
<proteinExistence type="inferred from homology"/>
<dbReference type="PANTHER" id="PTHR11472">
    <property type="entry name" value="DNA REPAIR DEAD HELICASE RAD3/XP-D SUBFAMILY MEMBER"/>
    <property type="match status" value="1"/>
</dbReference>
<evidence type="ECO:0000256" key="16">
    <source>
        <dbReference type="ARBA" id="ARBA00048954"/>
    </source>
</evidence>
<evidence type="ECO:0000256" key="10">
    <source>
        <dbReference type="ARBA" id="ARBA00023014"/>
    </source>
</evidence>
<dbReference type="GO" id="GO:0005524">
    <property type="term" value="F:ATP binding"/>
    <property type="evidence" value="ECO:0007669"/>
    <property type="project" value="UniProtKB-KW"/>
</dbReference>
<dbReference type="Proteomes" id="UP000823897">
    <property type="component" value="Unassembled WGS sequence"/>
</dbReference>
<gene>
    <name evidence="19" type="ORF">H9911_09875</name>
</gene>
<comment type="caution">
    <text evidence="19">The sequence shown here is derived from an EMBL/GenBank/DDBJ whole genome shotgun (WGS) entry which is preliminary data.</text>
</comment>
<dbReference type="Gene3D" id="1.10.275.40">
    <property type="match status" value="1"/>
</dbReference>
<organism evidence="19 20">
    <name type="scientific">Candidatus Mediterraneibacter tabaqchaliae</name>
    <dbReference type="NCBI Taxonomy" id="2838689"/>
    <lineage>
        <taxon>Bacteria</taxon>
        <taxon>Bacillati</taxon>
        <taxon>Bacillota</taxon>
        <taxon>Clostridia</taxon>
        <taxon>Lachnospirales</taxon>
        <taxon>Lachnospiraceae</taxon>
        <taxon>Mediterraneibacter</taxon>
    </lineage>
</organism>
<reference evidence="19" key="1">
    <citation type="journal article" date="2021" name="PeerJ">
        <title>Extensive microbial diversity within the chicken gut microbiome revealed by metagenomics and culture.</title>
        <authorList>
            <person name="Gilroy R."/>
            <person name="Ravi A."/>
            <person name="Getino M."/>
            <person name="Pursley I."/>
            <person name="Horton D.L."/>
            <person name="Alikhan N.F."/>
            <person name="Baker D."/>
            <person name="Gharbi K."/>
            <person name="Hall N."/>
            <person name="Watson M."/>
            <person name="Adriaenssens E.M."/>
            <person name="Foster-Nyarko E."/>
            <person name="Jarju S."/>
            <person name="Secka A."/>
            <person name="Antonio M."/>
            <person name="Oren A."/>
            <person name="Chaudhuri R.R."/>
            <person name="La Ragione R."/>
            <person name="Hildebrand F."/>
            <person name="Pallen M.J."/>
        </authorList>
    </citation>
    <scope>NUCLEOTIDE SEQUENCE</scope>
    <source>
        <strain evidence="19">ChiGjej3B3-11674</strain>
    </source>
</reference>
<keyword evidence="7 19" id="KW-0347">Helicase</keyword>
<evidence type="ECO:0000256" key="8">
    <source>
        <dbReference type="ARBA" id="ARBA00022840"/>
    </source>
</evidence>